<dbReference type="Gene3D" id="2.160.10.10">
    <property type="entry name" value="Hexapeptide repeat proteins"/>
    <property type="match status" value="1"/>
</dbReference>
<dbReference type="EMBL" id="JAMGBC010000001">
    <property type="protein sequence ID" value="MCL6678660.1"/>
    <property type="molecule type" value="Genomic_DNA"/>
</dbReference>
<proteinExistence type="inferred from homology"/>
<protein>
    <recommendedName>
        <fullName evidence="4">Acetyltransferase</fullName>
    </recommendedName>
</protein>
<evidence type="ECO:0008006" key="4">
    <source>
        <dbReference type="Google" id="ProtNLM"/>
    </source>
</evidence>
<dbReference type="SUPFAM" id="SSF51161">
    <property type="entry name" value="Trimeric LpxA-like enzymes"/>
    <property type="match status" value="1"/>
</dbReference>
<evidence type="ECO:0000313" key="2">
    <source>
        <dbReference type="EMBL" id="MCL6678660.1"/>
    </source>
</evidence>
<gene>
    <name evidence="2" type="ORF">LZ519_04915</name>
</gene>
<reference evidence="2" key="1">
    <citation type="submission" date="2022-05" db="EMBL/GenBank/DDBJ databases">
        <authorList>
            <person name="Jo J.-H."/>
            <person name="Im W.-T."/>
        </authorList>
    </citation>
    <scope>NUCLEOTIDE SEQUENCE</scope>
    <source>
        <strain evidence="2">RG327</strain>
    </source>
</reference>
<comment type="caution">
    <text evidence="2">The sequence shown here is derived from an EMBL/GenBank/DDBJ whole genome shotgun (WGS) entry which is preliminary data.</text>
</comment>
<organism evidence="2 3">
    <name type="scientific">Sphingomonas anseongensis</name>
    <dbReference type="NCBI Taxonomy" id="2908207"/>
    <lineage>
        <taxon>Bacteria</taxon>
        <taxon>Pseudomonadati</taxon>
        <taxon>Pseudomonadota</taxon>
        <taxon>Alphaproteobacteria</taxon>
        <taxon>Sphingomonadales</taxon>
        <taxon>Sphingomonadaceae</taxon>
        <taxon>Sphingomonas</taxon>
    </lineage>
</organism>
<dbReference type="PANTHER" id="PTHR43300:SF7">
    <property type="entry name" value="UDP-N-ACETYLBACILLOSAMINE N-ACETYLTRANSFERASE"/>
    <property type="match status" value="1"/>
</dbReference>
<dbReference type="RefSeq" id="WP_249867601.1">
    <property type="nucleotide sequence ID" value="NZ_JAMGBC010000001.1"/>
</dbReference>
<sequence>MGAGSVLCGNTLVGHSSRVGRQFQCNWYSYVGHDCDIGDFVTFAPRVNCNGNVSIGDFAYIGTGATLRNGEGGKPLRIGEGAVVGMAAVVTRDVAPHTTVVGNPARVLERSVVLPASCPSSPPRRAPGEAAGP</sequence>
<comment type="similarity">
    <text evidence="1">Belongs to the transferase hexapeptide repeat family.</text>
</comment>
<name>A0ABT0REE8_9SPHN</name>
<accession>A0ABT0REE8</accession>
<evidence type="ECO:0000256" key="1">
    <source>
        <dbReference type="ARBA" id="ARBA00007274"/>
    </source>
</evidence>
<dbReference type="Proteomes" id="UP001165343">
    <property type="component" value="Unassembled WGS sequence"/>
</dbReference>
<evidence type="ECO:0000313" key="3">
    <source>
        <dbReference type="Proteomes" id="UP001165343"/>
    </source>
</evidence>
<dbReference type="InterPro" id="IPR050179">
    <property type="entry name" value="Trans_hexapeptide_repeat"/>
</dbReference>
<keyword evidence="3" id="KW-1185">Reference proteome</keyword>
<dbReference type="InterPro" id="IPR011004">
    <property type="entry name" value="Trimer_LpxA-like_sf"/>
</dbReference>
<dbReference type="PANTHER" id="PTHR43300">
    <property type="entry name" value="ACETYLTRANSFERASE"/>
    <property type="match status" value="1"/>
</dbReference>